<dbReference type="Proteomes" id="UP000001730">
    <property type="component" value="Chromosome 1"/>
</dbReference>
<sequence>MSVGLLSFEHQNNKENDIVLAALNIIIDGIASSEVSTETKCAANYIAGLVMADNKGILDPEKQKAILCIFEMAFEVGSVGVMAN</sequence>
<dbReference type="KEGG" id="vsa:VSAL_I1023"/>
<dbReference type="RefSeq" id="WP_012549782.1">
    <property type="nucleotide sequence ID" value="NC_011312.1"/>
</dbReference>
<protein>
    <submittedName>
        <fullName evidence="1">Uncharacterized protein</fullName>
    </submittedName>
</protein>
<dbReference type="AlphaFoldDB" id="B6EIR4"/>
<organism evidence="1 2">
    <name type="scientific">Aliivibrio salmonicida (strain LFI1238)</name>
    <name type="common">Vibrio salmonicida (strain LFI1238)</name>
    <dbReference type="NCBI Taxonomy" id="316275"/>
    <lineage>
        <taxon>Bacteria</taxon>
        <taxon>Pseudomonadati</taxon>
        <taxon>Pseudomonadota</taxon>
        <taxon>Gammaproteobacteria</taxon>
        <taxon>Vibrionales</taxon>
        <taxon>Vibrionaceae</taxon>
        <taxon>Aliivibrio</taxon>
    </lineage>
</organism>
<gene>
    <name evidence="1" type="ordered locus">VSAL_I1023</name>
</gene>
<dbReference type="HOGENOM" id="CLU_174907_1_0_6"/>
<accession>B6EIR4</accession>
<keyword evidence="2" id="KW-1185">Reference proteome</keyword>
<name>B6EIR4_ALISL</name>
<evidence type="ECO:0000313" key="2">
    <source>
        <dbReference type="Proteomes" id="UP000001730"/>
    </source>
</evidence>
<proteinExistence type="predicted"/>
<reference evidence="1 2" key="1">
    <citation type="journal article" date="2008" name="BMC Genomics">
        <title>The genome sequence of the fish pathogen Aliivibrio salmonicida strain LFI1238 shows extensive evidence of gene decay.</title>
        <authorList>
            <person name="Hjerde E."/>
            <person name="Lorentzen M.S."/>
            <person name="Holden M.T."/>
            <person name="Seeger K."/>
            <person name="Paulsen S."/>
            <person name="Bason N."/>
            <person name="Churcher C."/>
            <person name="Harris D."/>
            <person name="Norbertczak H."/>
            <person name="Quail M.A."/>
            <person name="Sanders S."/>
            <person name="Thurston S."/>
            <person name="Parkhill J."/>
            <person name="Willassen N.P."/>
            <person name="Thomson N.R."/>
        </authorList>
    </citation>
    <scope>NUCLEOTIDE SEQUENCE [LARGE SCALE GENOMIC DNA]</scope>
    <source>
        <strain evidence="1 2">LFI1238</strain>
    </source>
</reference>
<evidence type="ECO:0000313" key="1">
    <source>
        <dbReference type="EMBL" id="CAQ78708.1"/>
    </source>
</evidence>
<dbReference type="EMBL" id="FM178379">
    <property type="protein sequence ID" value="CAQ78708.1"/>
    <property type="molecule type" value="Genomic_DNA"/>
</dbReference>